<evidence type="ECO:0008006" key="7">
    <source>
        <dbReference type="Google" id="ProtNLM"/>
    </source>
</evidence>
<evidence type="ECO:0000313" key="6">
    <source>
        <dbReference type="Proteomes" id="UP000193144"/>
    </source>
</evidence>
<feature type="region of interest" description="Disordered" evidence="3">
    <location>
        <begin position="123"/>
        <end position="156"/>
    </location>
</feature>
<evidence type="ECO:0000256" key="1">
    <source>
        <dbReference type="ARBA" id="ARBA00005043"/>
    </source>
</evidence>
<dbReference type="STRING" id="1231657.A0A1Y1ZMS0"/>
<comment type="caution">
    <text evidence="5">The sequence shown here is derived from an EMBL/GenBank/DDBJ whole genome shotgun (WGS) entry which is preliminary data.</text>
</comment>
<sequence length="339" mass="35805">MLVTSVLGASANWLIVRFLCDALSHGNIEDGDGQEDTVVVFVSWLRDWEFWKQEARKGGGLDLERLRAGRRVAFVDGLGAMFLGEGEGEKVGAVKKGDTGTMGGGTRAGLRGGIVPVRTQQHSIVPTRGPPGRIPAPAPTATGAAPSPSPAQSLGHFTLKSPDLSILQSTIESAITHLQTTAERKKKILLVLDSPDALLALASSPSLTPSSLCTTLLTLHTNSTQPASHILIHLHADTPLLSLSSPPQPLEIAGHNLLVKIAHMSSRICSCRVLDTGVARDVSGVITVTCGRDGGRGLGVLDEGKDENEDEERRGRELLYFVKGDGGVRVFERGAGEGL</sequence>
<keyword evidence="4" id="KW-0732">Signal</keyword>
<comment type="pathway">
    <text evidence="1">tRNA modification; 5-methoxycarbonylmethyl-2-thiouridine-tRNA biosynthesis.</text>
</comment>
<accession>A0A1Y1ZMS0</accession>
<dbReference type="PANTHER" id="PTHR16184">
    <property type="entry name" value="ELONGATOR COMPLEX PROTEIN 6"/>
    <property type="match status" value="1"/>
</dbReference>
<reference evidence="5 6" key="1">
    <citation type="submission" date="2016-07" db="EMBL/GenBank/DDBJ databases">
        <title>Pervasive Adenine N6-methylation of Active Genes in Fungi.</title>
        <authorList>
            <consortium name="DOE Joint Genome Institute"/>
            <person name="Mondo S.J."/>
            <person name="Dannebaum R.O."/>
            <person name="Kuo R.C."/>
            <person name="Labutti K."/>
            <person name="Haridas S."/>
            <person name="Kuo A."/>
            <person name="Salamov A."/>
            <person name="Ahrendt S.R."/>
            <person name="Lipzen A."/>
            <person name="Sullivan W."/>
            <person name="Andreopoulos W.B."/>
            <person name="Clum A."/>
            <person name="Lindquist E."/>
            <person name="Daum C."/>
            <person name="Ramamoorthy G.K."/>
            <person name="Gryganskyi A."/>
            <person name="Culley D."/>
            <person name="Magnuson J.K."/>
            <person name="James T.Y."/>
            <person name="O'Malley M.A."/>
            <person name="Stajich J.E."/>
            <person name="Spatafora J.W."/>
            <person name="Visel A."/>
            <person name="Grigoriev I.V."/>
        </authorList>
    </citation>
    <scope>NUCLEOTIDE SEQUENCE [LARGE SCALE GENOMIC DNA]</scope>
    <source>
        <strain evidence="5 6">CBS 115471</strain>
    </source>
</reference>
<dbReference type="InterPro" id="IPR018627">
    <property type="entry name" value="ELP6"/>
</dbReference>
<proteinExistence type="inferred from homology"/>
<dbReference type="Proteomes" id="UP000193144">
    <property type="component" value="Unassembled WGS sequence"/>
</dbReference>
<dbReference type="EMBL" id="MCFA01000060">
    <property type="protein sequence ID" value="ORY11518.1"/>
    <property type="molecule type" value="Genomic_DNA"/>
</dbReference>
<dbReference type="PANTHER" id="PTHR16184:SF6">
    <property type="entry name" value="ELONGATOR COMPLEX PROTEIN 6"/>
    <property type="match status" value="1"/>
</dbReference>
<dbReference type="AlphaFoldDB" id="A0A1Y1ZMS0"/>
<keyword evidence="6" id="KW-1185">Reference proteome</keyword>
<dbReference type="UniPathway" id="UPA00988"/>
<dbReference type="Gene3D" id="3.40.50.300">
    <property type="entry name" value="P-loop containing nucleotide triphosphate hydrolases"/>
    <property type="match status" value="1"/>
</dbReference>
<feature type="compositionally biased region" description="Pro residues" evidence="3">
    <location>
        <begin position="128"/>
        <end position="138"/>
    </location>
</feature>
<evidence type="ECO:0000256" key="3">
    <source>
        <dbReference type="SAM" id="MobiDB-lite"/>
    </source>
</evidence>
<gene>
    <name evidence="5" type="ORF">BCR34DRAFT_601299</name>
</gene>
<organism evidence="5 6">
    <name type="scientific">Clohesyomyces aquaticus</name>
    <dbReference type="NCBI Taxonomy" id="1231657"/>
    <lineage>
        <taxon>Eukaryota</taxon>
        <taxon>Fungi</taxon>
        <taxon>Dikarya</taxon>
        <taxon>Ascomycota</taxon>
        <taxon>Pezizomycotina</taxon>
        <taxon>Dothideomycetes</taxon>
        <taxon>Pleosporomycetidae</taxon>
        <taxon>Pleosporales</taxon>
        <taxon>Lindgomycetaceae</taxon>
        <taxon>Clohesyomyces</taxon>
    </lineage>
</organism>
<evidence type="ECO:0000256" key="2">
    <source>
        <dbReference type="ARBA" id="ARBA00008837"/>
    </source>
</evidence>
<feature type="chain" id="PRO_5012734094" description="Elongator complex protein 5" evidence="4">
    <location>
        <begin position="23"/>
        <end position="339"/>
    </location>
</feature>
<comment type="similarity">
    <text evidence="2">Belongs to the ELP6 family.</text>
</comment>
<feature type="signal peptide" evidence="4">
    <location>
        <begin position="1"/>
        <end position="22"/>
    </location>
</feature>
<dbReference type="GO" id="GO:0033588">
    <property type="term" value="C:elongator holoenzyme complex"/>
    <property type="evidence" value="ECO:0007669"/>
    <property type="project" value="InterPro"/>
</dbReference>
<dbReference type="GO" id="GO:0002098">
    <property type="term" value="P:tRNA wobble uridine modification"/>
    <property type="evidence" value="ECO:0007669"/>
    <property type="project" value="InterPro"/>
</dbReference>
<name>A0A1Y1ZMS0_9PLEO</name>
<protein>
    <recommendedName>
        <fullName evidence="7">Elongator complex protein 5</fullName>
    </recommendedName>
</protein>
<dbReference type="OrthoDB" id="9995306at2759"/>
<dbReference type="InterPro" id="IPR027417">
    <property type="entry name" value="P-loop_NTPase"/>
</dbReference>
<evidence type="ECO:0000313" key="5">
    <source>
        <dbReference type="EMBL" id="ORY11518.1"/>
    </source>
</evidence>
<evidence type="ECO:0000256" key="4">
    <source>
        <dbReference type="SAM" id="SignalP"/>
    </source>
</evidence>